<evidence type="ECO:0008006" key="3">
    <source>
        <dbReference type="Google" id="ProtNLM"/>
    </source>
</evidence>
<protein>
    <recommendedName>
        <fullName evidence="3">Lipoprotein</fullName>
    </recommendedName>
</protein>
<accession>A0ABT4LAI7</accession>
<keyword evidence="2" id="KW-1185">Reference proteome</keyword>
<proteinExistence type="predicted"/>
<reference evidence="1" key="1">
    <citation type="submission" date="2022-12" db="EMBL/GenBank/DDBJ databases">
        <title>Genome sequence of HCMS5-2.</title>
        <authorList>
            <person name="Woo H."/>
        </authorList>
    </citation>
    <scope>NUCLEOTIDE SEQUENCE</scope>
    <source>
        <strain evidence="1">HCMS5-2</strain>
    </source>
</reference>
<dbReference type="PROSITE" id="PS51257">
    <property type="entry name" value="PROKAR_LIPOPROTEIN"/>
    <property type="match status" value="1"/>
</dbReference>
<dbReference type="RefSeq" id="WP_269427966.1">
    <property type="nucleotide sequence ID" value="NZ_JAPWGM010000004.1"/>
</dbReference>
<gene>
    <name evidence="1" type="ORF">O0955_12950</name>
</gene>
<name>A0ABT4LAI7_9SPHI</name>
<organism evidence="1 2">
    <name type="scientific">Pedobacter punctiformis</name>
    <dbReference type="NCBI Taxonomy" id="3004097"/>
    <lineage>
        <taxon>Bacteria</taxon>
        <taxon>Pseudomonadati</taxon>
        <taxon>Bacteroidota</taxon>
        <taxon>Sphingobacteriia</taxon>
        <taxon>Sphingobacteriales</taxon>
        <taxon>Sphingobacteriaceae</taxon>
        <taxon>Pedobacter</taxon>
    </lineage>
</organism>
<comment type="caution">
    <text evidence="1">The sequence shown here is derived from an EMBL/GenBank/DDBJ whole genome shotgun (WGS) entry which is preliminary data.</text>
</comment>
<evidence type="ECO:0000313" key="2">
    <source>
        <dbReference type="Proteomes" id="UP001144347"/>
    </source>
</evidence>
<dbReference type="EMBL" id="JAPWGM010000004">
    <property type="protein sequence ID" value="MCZ4244913.1"/>
    <property type="molecule type" value="Genomic_DNA"/>
</dbReference>
<dbReference type="Proteomes" id="UP001144347">
    <property type="component" value="Unassembled WGS sequence"/>
</dbReference>
<evidence type="ECO:0000313" key="1">
    <source>
        <dbReference type="EMBL" id="MCZ4244913.1"/>
    </source>
</evidence>
<sequence>MKKYCFIFLAAFMFSCNQQSNKQSVLAKNAGLNLEEITFNEKPLDILKSRIDSSKNEESAFVEKGYSEPFDYPVGYKFEPWNEKDSFYGKAYYSKAIDSMAHYGDLYFDHIAFLEHNDKTVALLATVEVYADSIYNNLVKKLNKQYGTPSFSPQTDIDVFYEWTGKDRYIQTDYYKGFSALAMSDKKTEMKETFTIQLLIFNKQAGLEINNIQQKNYLKTKNYKVMPGDFKLYSQDPAKNLELANQLLSEKFK</sequence>